<evidence type="ECO:0000259" key="5">
    <source>
        <dbReference type="PROSITE" id="PS50968"/>
    </source>
</evidence>
<accession>A0A1M8ABW2</accession>
<dbReference type="STRING" id="1230383.A0A1M8ABW2"/>
<dbReference type="HAMAP" id="MF_00272">
    <property type="entry name" value="GcvH"/>
    <property type="match status" value="1"/>
</dbReference>
<dbReference type="Gene3D" id="2.40.50.100">
    <property type="match status" value="1"/>
</dbReference>
<evidence type="ECO:0000256" key="3">
    <source>
        <dbReference type="PIRSR" id="PIRSR617453-50"/>
    </source>
</evidence>
<evidence type="ECO:0000256" key="1">
    <source>
        <dbReference type="ARBA" id="ARBA00009249"/>
    </source>
</evidence>
<comment type="similarity">
    <text evidence="1 4">Belongs to the GcvH family.</text>
</comment>
<dbReference type="OrthoDB" id="10264154at2759"/>
<dbReference type="GO" id="GO:0009249">
    <property type="term" value="P:protein lipoylation"/>
    <property type="evidence" value="ECO:0007669"/>
    <property type="project" value="TreeGrafter"/>
</dbReference>
<comment type="subcellular location">
    <subcellularLocation>
        <location evidence="4">Mitochondrion</location>
    </subcellularLocation>
</comment>
<comment type="cofactor">
    <cofactor evidence="4">
        <name>(R)-lipoate</name>
        <dbReference type="ChEBI" id="CHEBI:83088"/>
    </cofactor>
    <text evidence="4">Binds 1 lipoyl cofactor covalently.</text>
</comment>
<dbReference type="SUPFAM" id="SSF51230">
    <property type="entry name" value="Single hybrid motif"/>
    <property type="match status" value="1"/>
</dbReference>
<dbReference type="PANTHER" id="PTHR11715:SF3">
    <property type="entry name" value="GLYCINE CLEAVAGE SYSTEM H PROTEIN-RELATED"/>
    <property type="match status" value="1"/>
</dbReference>
<dbReference type="EMBL" id="LT671828">
    <property type="protein sequence ID" value="SHO79919.1"/>
    <property type="molecule type" value="Genomic_DNA"/>
</dbReference>
<reference evidence="7" key="1">
    <citation type="journal article" date="2017" name="Nucleic Acids Res.">
        <title>Proteogenomics produces comprehensive and highly accurate protein-coding gene annotation in a complete genome assembly of Malassezia sympodialis.</title>
        <authorList>
            <person name="Zhu Y."/>
            <person name="Engstroem P.G."/>
            <person name="Tellgren-Roth C."/>
            <person name="Baudo C.D."/>
            <person name="Kennell J.C."/>
            <person name="Sun S."/>
            <person name="Billmyre R.B."/>
            <person name="Schroeder M.S."/>
            <person name="Andersson A."/>
            <person name="Holm T."/>
            <person name="Sigurgeirsson B."/>
            <person name="Wu G."/>
            <person name="Sankaranarayanan S.R."/>
            <person name="Siddharthan R."/>
            <person name="Sanyal K."/>
            <person name="Lundeberg J."/>
            <person name="Nystedt B."/>
            <person name="Boekhout T."/>
            <person name="Dawson T.L. Jr."/>
            <person name="Heitman J."/>
            <person name="Scheynius A."/>
            <person name="Lehtioe J."/>
        </authorList>
    </citation>
    <scope>NUCLEOTIDE SEQUENCE [LARGE SCALE GENOMIC DNA]</scope>
    <source>
        <strain evidence="7">ATCC 42132</strain>
    </source>
</reference>
<keyword evidence="2 3" id="KW-0450">Lipoyl</keyword>
<keyword evidence="7" id="KW-1185">Reference proteome</keyword>
<dbReference type="InterPro" id="IPR011053">
    <property type="entry name" value="Single_hybrid_motif"/>
</dbReference>
<gene>
    <name evidence="6" type="ORF">MSYG_4274</name>
</gene>
<evidence type="ECO:0000256" key="4">
    <source>
        <dbReference type="RuleBase" id="RU364055"/>
    </source>
</evidence>
<evidence type="ECO:0000256" key="2">
    <source>
        <dbReference type="ARBA" id="ARBA00022823"/>
    </source>
</evidence>
<dbReference type="GO" id="GO:0005739">
    <property type="term" value="C:mitochondrion"/>
    <property type="evidence" value="ECO:0007669"/>
    <property type="project" value="UniProtKB-SubCell"/>
</dbReference>
<dbReference type="PROSITE" id="PS50968">
    <property type="entry name" value="BIOTINYL_LIPOYL"/>
    <property type="match status" value="1"/>
</dbReference>
<dbReference type="InterPro" id="IPR002930">
    <property type="entry name" value="GCV_H"/>
</dbReference>
<dbReference type="OMA" id="KEHEWIR"/>
<proteinExistence type="inferred from homology"/>
<dbReference type="VEuPathDB" id="FungiDB:MSYG_4274"/>
<feature type="domain" description="Lipoyl-binding" evidence="5">
    <location>
        <begin position="60"/>
        <end position="142"/>
    </location>
</feature>
<dbReference type="NCBIfam" id="TIGR00527">
    <property type="entry name" value="gcvH"/>
    <property type="match status" value="1"/>
</dbReference>
<dbReference type="NCBIfam" id="NF002270">
    <property type="entry name" value="PRK01202.1"/>
    <property type="match status" value="1"/>
</dbReference>
<evidence type="ECO:0000313" key="7">
    <source>
        <dbReference type="Proteomes" id="UP000186303"/>
    </source>
</evidence>
<dbReference type="InterPro" id="IPR017453">
    <property type="entry name" value="GCV_H_sub"/>
</dbReference>
<dbReference type="InterPro" id="IPR033753">
    <property type="entry name" value="GCV_H/Fam206"/>
</dbReference>
<dbReference type="Proteomes" id="UP000186303">
    <property type="component" value="Chromosome 8"/>
</dbReference>
<protein>
    <recommendedName>
        <fullName evidence="4">Glycine cleavage system H protein</fullName>
    </recommendedName>
</protein>
<comment type="subunit">
    <text evidence="4">The glycine cleavage system is composed of four proteins: P, T, L and H.</text>
</comment>
<evidence type="ECO:0000313" key="6">
    <source>
        <dbReference type="EMBL" id="SHO79919.1"/>
    </source>
</evidence>
<feature type="modified residue" description="N6-lipoyllysine" evidence="3">
    <location>
        <position position="101"/>
    </location>
</feature>
<keyword evidence="4" id="KW-0496">Mitochondrion</keyword>
<dbReference type="Pfam" id="PF01597">
    <property type="entry name" value="GCV_H"/>
    <property type="match status" value="1"/>
</dbReference>
<name>A0A1M8ABW2_MALS4</name>
<dbReference type="GO" id="GO:0019464">
    <property type="term" value="P:glycine decarboxylation via glycine cleavage system"/>
    <property type="evidence" value="ECO:0007669"/>
    <property type="project" value="UniProtKB-UniRule"/>
</dbReference>
<dbReference type="AlphaFoldDB" id="A0A1M8ABW2"/>
<organism evidence="6 7">
    <name type="scientific">Malassezia sympodialis (strain ATCC 42132)</name>
    <name type="common">Atopic eczema-associated yeast</name>
    <dbReference type="NCBI Taxonomy" id="1230383"/>
    <lineage>
        <taxon>Eukaryota</taxon>
        <taxon>Fungi</taxon>
        <taxon>Dikarya</taxon>
        <taxon>Basidiomycota</taxon>
        <taxon>Ustilaginomycotina</taxon>
        <taxon>Malasseziomycetes</taxon>
        <taxon>Malasseziales</taxon>
        <taxon>Malasseziaceae</taxon>
        <taxon>Malassezia</taxon>
    </lineage>
</organism>
<dbReference type="InterPro" id="IPR000089">
    <property type="entry name" value="Biotin_lipoyl"/>
</dbReference>
<dbReference type="GO" id="GO:0005960">
    <property type="term" value="C:glycine cleavage complex"/>
    <property type="evidence" value="ECO:0007669"/>
    <property type="project" value="UniProtKB-UniRule"/>
</dbReference>
<dbReference type="PANTHER" id="PTHR11715">
    <property type="entry name" value="GLYCINE CLEAVAGE SYSTEM H PROTEIN"/>
    <property type="match status" value="1"/>
</dbReference>
<sequence length="164" mass="18177">MMIAPVRVACSSTLRMASRVPRSVAPMPVRMFQTSRLAAEVKTYYTPEHEWIRYDDATNEGVLGITDHAQNSLGDVVYLELPEKQQEVSRGDQIGAIESVKAASDIYSPVSGVVSEINERLNDEMTLVNKSPMHDGWLAKIKVSAPGELEELLSEEAYNATLEH</sequence>
<comment type="function">
    <text evidence="4">The H protein shuttles the methylamine group of glycine from the P protein to the T protein.</text>
</comment>
<dbReference type="CDD" id="cd06848">
    <property type="entry name" value="GCS_H"/>
    <property type="match status" value="1"/>
</dbReference>
<keyword evidence="4" id="KW-0809">Transit peptide</keyword>